<dbReference type="RefSeq" id="WP_077278029.1">
    <property type="nucleotide sequence ID" value="NZ_MVBK01000028.1"/>
</dbReference>
<dbReference type="OrthoDB" id="7159274at2"/>
<comment type="caution">
    <text evidence="1">The sequence shown here is derived from an EMBL/GenBank/DDBJ whole genome shotgun (WGS) entry which is preliminary data.</text>
</comment>
<evidence type="ECO:0000313" key="2">
    <source>
        <dbReference type="Proteomes" id="UP000189462"/>
    </source>
</evidence>
<dbReference type="InterPro" id="IPR038561">
    <property type="entry name" value="SoxD_sf"/>
</dbReference>
<dbReference type="Gene3D" id="3.30.2270.10">
    <property type="entry name" value="Folate-binding superfamily"/>
    <property type="match status" value="1"/>
</dbReference>
<dbReference type="GO" id="GO:0046653">
    <property type="term" value="P:tetrahydrofolate metabolic process"/>
    <property type="evidence" value="ECO:0007669"/>
    <property type="project" value="InterPro"/>
</dbReference>
<protein>
    <submittedName>
        <fullName evidence="1">Sarcosine oxidase subunit delta</fullName>
    </submittedName>
</protein>
<dbReference type="Proteomes" id="UP000189462">
    <property type="component" value="Unassembled WGS sequence"/>
</dbReference>
<gene>
    <name evidence="1" type="ORF">B1C78_04925</name>
</gene>
<dbReference type="EMBL" id="MVBK01000028">
    <property type="protein sequence ID" value="OOG26414.1"/>
    <property type="molecule type" value="Genomic_DNA"/>
</dbReference>
<keyword evidence="2" id="KW-1185">Reference proteome</keyword>
<sequence length="91" mass="10505">MKLIHCPKVGTRPASEFVYGGLWRPMPDPDACSDTEWCHYVFHRDGAPGVQREWWCHAPTGMWFVAERDTMKDEFLRTMTVAEAMREATDG</sequence>
<organism evidence="1 2">
    <name type="scientific">Thioalkalivibrio denitrificans</name>
    <dbReference type="NCBI Taxonomy" id="108003"/>
    <lineage>
        <taxon>Bacteria</taxon>
        <taxon>Pseudomonadati</taxon>
        <taxon>Pseudomonadota</taxon>
        <taxon>Gammaproteobacteria</taxon>
        <taxon>Chromatiales</taxon>
        <taxon>Ectothiorhodospiraceae</taxon>
        <taxon>Thioalkalivibrio</taxon>
    </lineage>
</organism>
<dbReference type="STRING" id="108003.B1C78_04925"/>
<accession>A0A1V3NN30</accession>
<name>A0A1V3NN30_9GAMM</name>
<proteinExistence type="predicted"/>
<dbReference type="AlphaFoldDB" id="A0A1V3NN30"/>
<dbReference type="GO" id="GO:0008115">
    <property type="term" value="F:sarcosine oxidase activity"/>
    <property type="evidence" value="ECO:0007669"/>
    <property type="project" value="InterPro"/>
</dbReference>
<dbReference type="InterPro" id="IPR006279">
    <property type="entry name" value="SoxD"/>
</dbReference>
<evidence type="ECO:0000313" key="1">
    <source>
        <dbReference type="EMBL" id="OOG26414.1"/>
    </source>
</evidence>
<reference evidence="1 2" key="1">
    <citation type="submission" date="2017-02" db="EMBL/GenBank/DDBJ databases">
        <title>Genomic diversity within the haloalkaliphilic genus Thioalkalivibrio.</title>
        <authorList>
            <person name="Ahn A.-C."/>
            <person name="Meier-Kolthoff J."/>
            <person name="Overmars L."/>
            <person name="Richter M."/>
            <person name="Woyke T."/>
            <person name="Sorokin D.Y."/>
            <person name="Muyzer G."/>
        </authorList>
    </citation>
    <scope>NUCLEOTIDE SEQUENCE [LARGE SCALE GENOMIC DNA]</scope>
    <source>
        <strain evidence="1 2">ALJD</strain>
    </source>
</reference>
<dbReference type="Pfam" id="PF04267">
    <property type="entry name" value="SoxD"/>
    <property type="match status" value="1"/>
</dbReference>